<keyword evidence="4" id="KW-0832">Ubl conjugation</keyword>
<proteinExistence type="inferred from homology"/>
<dbReference type="EMBL" id="VIIS01000203">
    <property type="protein sequence ID" value="KAF0311961.1"/>
    <property type="molecule type" value="Genomic_DNA"/>
</dbReference>
<dbReference type="FunFam" id="3.40.50.790:FF:000004">
    <property type="entry name" value="Ribosomal L1 domain-containing 1-like 1"/>
    <property type="match status" value="1"/>
</dbReference>
<feature type="compositionally biased region" description="Acidic residues" evidence="11">
    <location>
        <begin position="446"/>
        <end position="461"/>
    </location>
</feature>
<accession>A0A6A4XBZ9</accession>
<keyword evidence="2" id="KW-1017">Isopeptide bond</keyword>
<keyword evidence="3" id="KW-0597">Phosphoprotein</keyword>
<dbReference type="Gene3D" id="3.40.50.790">
    <property type="match status" value="1"/>
</dbReference>
<dbReference type="CDD" id="cd00403">
    <property type="entry name" value="Ribosomal_L1"/>
    <property type="match status" value="1"/>
</dbReference>
<keyword evidence="6" id="KW-0175">Coiled coil</keyword>
<evidence type="ECO:0000256" key="8">
    <source>
        <dbReference type="ARBA" id="ARBA00054167"/>
    </source>
</evidence>
<evidence type="ECO:0000256" key="4">
    <source>
        <dbReference type="ARBA" id="ARBA00022843"/>
    </source>
</evidence>
<dbReference type="PANTHER" id="PTHR23105">
    <property type="entry name" value="RIBOSOMAL PROTEIN L7AE FAMILY MEMBER"/>
    <property type="match status" value="1"/>
</dbReference>
<dbReference type="OrthoDB" id="10251727at2759"/>
<feature type="compositionally biased region" description="Basic residues" evidence="11">
    <location>
        <begin position="411"/>
        <end position="420"/>
    </location>
</feature>
<gene>
    <name evidence="12" type="primary">RSL1D1</name>
    <name evidence="12" type="ORF">FJT64_001816</name>
</gene>
<dbReference type="InterPro" id="IPR028364">
    <property type="entry name" value="Ribosomal_uL1/biogenesis"/>
</dbReference>
<comment type="function">
    <text evidence="8">Regulates cellular senescence through inhibition of PTEN translation. Acts as a pro-apoptotic regulator in response to DNA damage.</text>
</comment>
<dbReference type="SUPFAM" id="SSF56808">
    <property type="entry name" value="Ribosomal protein L1"/>
    <property type="match status" value="1"/>
</dbReference>
<dbReference type="GO" id="GO:0003723">
    <property type="term" value="F:RNA binding"/>
    <property type="evidence" value="ECO:0007669"/>
    <property type="project" value="InterPro"/>
</dbReference>
<evidence type="ECO:0000256" key="1">
    <source>
        <dbReference type="ARBA" id="ARBA00004604"/>
    </source>
</evidence>
<sequence length="564" mass="61998">MSTRIELLESRHGDDQMTIGQQRVQVELLTSQLEQVTVTSREQHEQLLLMEVSTQHQLEEQQQALDSCRARLENLCAGVARQRECLECSICLGVFTAPVKAGIKALLLCKKKLKKEELLDHEDMKVMLQISAIKVAPGRVKQTIKLPLPAPFTDTADVCLFVKDLKRGIRVDHEKSVRHWKDVLDEAGVTRITEVMPLRQLKAEYNMYEARRKLCDSYDVFLSDVRVTRLLPTLLGKHFITKKKQPLSVNMEAKDLVKEIDSVLGAAYLHLHNSGDCSSVQVGRCGQSEEELLQNVMTAVAILRLKFPGGQRNIRSLHLKLGKSPAIPIFVSDVPANSVPVPAARRQPGSDRAPVVGELSTARADSEVIVDRFGNVEVLQKRPLSDASSKSADEEESDVEDVEEQQTRGQRGNKRVKVSKTKPVPAGQPSATSEEEATSPAQAPPAEEDSEGGDSSDEEDRELAAREAQFLDQLAVQKAKQNASRPAVDAAAAKQDTQQRNNKKPSKAKKPTQKATKKGSGLASSGKKAAKKINVAKSPKADKSATKKYAKKTGKNIGAVKKVK</sequence>
<comment type="similarity">
    <text evidence="9">Belongs to the universal ribosomal protein uL1 family. Highly divergent.</text>
</comment>
<evidence type="ECO:0000256" key="11">
    <source>
        <dbReference type="SAM" id="MobiDB-lite"/>
    </source>
</evidence>
<evidence type="ECO:0000256" key="6">
    <source>
        <dbReference type="ARBA" id="ARBA00023054"/>
    </source>
</evidence>
<evidence type="ECO:0000256" key="10">
    <source>
        <dbReference type="ARBA" id="ARBA00070787"/>
    </source>
</evidence>
<feature type="region of interest" description="Disordered" evidence="11">
    <location>
        <begin position="382"/>
        <end position="564"/>
    </location>
</feature>
<reference evidence="12 13" key="1">
    <citation type="submission" date="2019-07" db="EMBL/GenBank/DDBJ databases">
        <title>Draft genome assembly of a fouling barnacle, Amphibalanus amphitrite (Darwin, 1854): The first reference genome for Thecostraca.</title>
        <authorList>
            <person name="Kim W."/>
        </authorList>
    </citation>
    <scope>NUCLEOTIDE SEQUENCE [LARGE SCALE GENOMIC DNA]</scope>
    <source>
        <strain evidence="12">SNU_AA5</strain>
        <tissue evidence="12">Soma without cirri and trophi</tissue>
    </source>
</reference>
<dbReference type="InterPro" id="IPR016095">
    <property type="entry name" value="Ribosomal_uL1_3-a/b-sand"/>
</dbReference>
<name>A0A6A4XBZ9_AMPAM</name>
<dbReference type="GO" id="GO:0005730">
    <property type="term" value="C:nucleolus"/>
    <property type="evidence" value="ECO:0007669"/>
    <property type="project" value="UniProtKB-SubCell"/>
</dbReference>
<feature type="compositionally biased region" description="Acidic residues" evidence="11">
    <location>
        <begin position="393"/>
        <end position="404"/>
    </location>
</feature>
<dbReference type="Proteomes" id="UP000440578">
    <property type="component" value="Unassembled WGS sequence"/>
</dbReference>
<keyword evidence="7" id="KW-0539">Nucleus</keyword>
<evidence type="ECO:0000256" key="3">
    <source>
        <dbReference type="ARBA" id="ARBA00022553"/>
    </source>
</evidence>
<dbReference type="InterPro" id="IPR023674">
    <property type="entry name" value="Ribosomal_uL1-like"/>
</dbReference>
<dbReference type="AlphaFoldDB" id="A0A6A4XBZ9"/>
<evidence type="ECO:0000256" key="2">
    <source>
        <dbReference type="ARBA" id="ARBA00022499"/>
    </source>
</evidence>
<evidence type="ECO:0000256" key="5">
    <source>
        <dbReference type="ARBA" id="ARBA00022990"/>
    </source>
</evidence>
<feature type="compositionally biased region" description="Low complexity" evidence="11">
    <location>
        <begin position="518"/>
        <end position="527"/>
    </location>
</feature>
<protein>
    <recommendedName>
        <fullName evidence="10">Ribosomal L1 domain-containing protein 1</fullName>
    </recommendedName>
</protein>
<evidence type="ECO:0000313" key="13">
    <source>
        <dbReference type="Proteomes" id="UP000440578"/>
    </source>
</evidence>
<comment type="subcellular location">
    <subcellularLocation>
        <location evidence="1">Nucleus</location>
        <location evidence="1">Nucleolus</location>
    </subcellularLocation>
</comment>
<dbReference type="Pfam" id="PF00687">
    <property type="entry name" value="Ribosomal_L1"/>
    <property type="match status" value="1"/>
</dbReference>
<evidence type="ECO:0000313" key="12">
    <source>
        <dbReference type="EMBL" id="KAF0311961.1"/>
    </source>
</evidence>
<keyword evidence="13" id="KW-1185">Reference proteome</keyword>
<organism evidence="12 13">
    <name type="scientific">Amphibalanus amphitrite</name>
    <name type="common">Striped barnacle</name>
    <name type="synonym">Balanus amphitrite</name>
    <dbReference type="NCBI Taxonomy" id="1232801"/>
    <lineage>
        <taxon>Eukaryota</taxon>
        <taxon>Metazoa</taxon>
        <taxon>Ecdysozoa</taxon>
        <taxon>Arthropoda</taxon>
        <taxon>Crustacea</taxon>
        <taxon>Multicrustacea</taxon>
        <taxon>Cirripedia</taxon>
        <taxon>Thoracica</taxon>
        <taxon>Thoracicalcarea</taxon>
        <taxon>Balanomorpha</taxon>
        <taxon>Balanoidea</taxon>
        <taxon>Balanidae</taxon>
        <taxon>Amphibalaninae</taxon>
        <taxon>Amphibalanus</taxon>
    </lineage>
</organism>
<comment type="caution">
    <text evidence="12">The sequence shown here is derived from an EMBL/GenBank/DDBJ whole genome shotgun (WGS) entry which is preliminary data.</text>
</comment>
<evidence type="ECO:0000256" key="7">
    <source>
        <dbReference type="ARBA" id="ARBA00023242"/>
    </source>
</evidence>
<evidence type="ECO:0000256" key="9">
    <source>
        <dbReference type="ARBA" id="ARBA00061550"/>
    </source>
</evidence>
<dbReference type="InterPro" id="IPR050257">
    <property type="entry name" value="eL8/uL1-like"/>
</dbReference>
<feature type="compositionally biased region" description="Basic residues" evidence="11">
    <location>
        <begin position="501"/>
        <end position="517"/>
    </location>
</feature>
<keyword evidence="5" id="KW-0007">Acetylation</keyword>